<dbReference type="InterPro" id="IPR010461">
    <property type="entry name" value="ComK"/>
</dbReference>
<dbReference type="Pfam" id="PF06338">
    <property type="entry name" value="ComK"/>
    <property type="match status" value="1"/>
</dbReference>
<dbReference type="GO" id="GO:0030420">
    <property type="term" value="P:establishment of competence for transformation"/>
    <property type="evidence" value="ECO:0007669"/>
    <property type="project" value="InterPro"/>
</dbReference>
<dbReference type="Proteomes" id="UP000198553">
    <property type="component" value="Unassembled WGS sequence"/>
</dbReference>
<proteinExistence type="predicted"/>
<sequence>MLIKRHYLINQQFMSMAGFYDRHGKLCTLVRETERTFIVDKSPIEILDESICWVGYDLKGAILASKRLLGDIQMCPIMVNPVERIVLFPTQSHKNAETTWLNPAHIRRTISMNRQTLVRFTNGTTLLIPSRLSSFNTKIQNAEQLEDITARGPNSTFSFILDPKKRKKKKKQRQ</sequence>
<gene>
    <name evidence="1" type="ORF">SAMN05192533_105166</name>
</gene>
<accession>A0A1H8AVL0</accession>
<dbReference type="EMBL" id="FOBW01000005">
    <property type="protein sequence ID" value="SEM74516.1"/>
    <property type="molecule type" value="Genomic_DNA"/>
</dbReference>
<reference evidence="1" key="1">
    <citation type="submission" date="2016-10" db="EMBL/GenBank/DDBJ databases">
        <authorList>
            <person name="de Groot N.N."/>
        </authorList>
    </citation>
    <scope>NUCLEOTIDE SEQUENCE [LARGE SCALE GENOMIC DNA]</scope>
    <source>
        <strain evidence="1">B48</strain>
    </source>
</reference>
<organism evidence="1 2">
    <name type="scientific">Mesobacillus persicus</name>
    <dbReference type="NCBI Taxonomy" id="930146"/>
    <lineage>
        <taxon>Bacteria</taxon>
        <taxon>Bacillati</taxon>
        <taxon>Bacillota</taxon>
        <taxon>Bacilli</taxon>
        <taxon>Bacillales</taxon>
        <taxon>Bacillaceae</taxon>
        <taxon>Mesobacillus</taxon>
    </lineage>
</organism>
<protein>
    <submittedName>
        <fullName evidence="1">Competence protein ComK</fullName>
    </submittedName>
</protein>
<dbReference type="STRING" id="930146.SAMN05192533_105166"/>
<dbReference type="OrthoDB" id="2731896at2"/>
<dbReference type="RefSeq" id="WP_090743984.1">
    <property type="nucleotide sequence ID" value="NZ_FOBW01000005.1"/>
</dbReference>
<name>A0A1H8AVL0_9BACI</name>
<evidence type="ECO:0000313" key="2">
    <source>
        <dbReference type="Proteomes" id="UP000198553"/>
    </source>
</evidence>
<dbReference type="AlphaFoldDB" id="A0A1H8AVL0"/>
<evidence type="ECO:0000313" key="1">
    <source>
        <dbReference type="EMBL" id="SEM74516.1"/>
    </source>
</evidence>
<keyword evidence="2" id="KW-1185">Reference proteome</keyword>